<dbReference type="Proteomes" id="UP000257109">
    <property type="component" value="Unassembled WGS sequence"/>
</dbReference>
<sequence>MTKLPMIFMEEDESDLETLNELENLTEQENKVLLPNEDEVETGEEKKEVKVGTSIKGSQGDKLLKLLANNVDIFAWTYQDMPGLDPNIIKHKLPLNPKCSSVKQKLRRMKPKVSLKIKDEVKVQPNQNGLKRYGKNNTHHVVGCYKVMQFGLKNSRAVYQLAMVALFHNMMHN</sequence>
<dbReference type="EMBL" id="QJKJ01000898">
    <property type="protein sequence ID" value="RDY10168.1"/>
    <property type="molecule type" value="Genomic_DNA"/>
</dbReference>
<protein>
    <submittedName>
        <fullName evidence="1">Uncharacterized protein</fullName>
    </submittedName>
</protein>
<dbReference type="InterPro" id="IPR043502">
    <property type="entry name" value="DNA/RNA_pol_sf"/>
</dbReference>
<evidence type="ECO:0000313" key="2">
    <source>
        <dbReference type="Proteomes" id="UP000257109"/>
    </source>
</evidence>
<dbReference type="AlphaFoldDB" id="A0A371I544"/>
<dbReference type="OrthoDB" id="1741399at2759"/>
<feature type="non-terminal residue" evidence="1">
    <location>
        <position position="1"/>
    </location>
</feature>
<reference evidence="1" key="1">
    <citation type="submission" date="2018-05" db="EMBL/GenBank/DDBJ databases">
        <title>Draft genome of Mucuna pruriens seed.</title>
        <authorList>
            <person name="Nnadi N.E."/>
            <person name="Vos R."/>
            <person name="Hasami M.H."/>
            <person name="Devisetty U.K."/>
            <person name="Aguiy J.C."/>
        </authorList>
    </citation>
    <scope>NUCLEOTIDE SEQUENCE [LARGE SCALE GENOMIC DNA]</scope>
    <source>
        <strain evidence="1">JCA_2017</strain>
    </source>
</reference>
<gene>
    <name evidence="1" type="ORF">CR513_05358</name>
</gene>
<name>A0A371I544_MUCPR</name>
<evidence type="ECO:0000313" key="1">
    <source>
        <dbReference type="EMBL" id="RDY10168.1"/>
    </source>
</evidence>
<keyword evidence="2" id="KW-1185">Reference proteome</keyword>
<proteinExistence type="predicted"/>
<dbReference type="SUPFAM" id="SSF56672">
    <property type="entry name" value="DNA/RNA polymerases"/>
    <property type="match status" value="1"/>
</dbReference>
<comment type="caution">
    <text evidence="1">The sequence shown here is derived from an EMBL/GenBank/DDBJ whole genome shotgun (WGS) entry which is preliminary data.</text>
</comment>
<organism evidence="1 2">
    <name type="scientific">Mucuna pruriens</name>
    <name type="common">Velvet bean</name>
    <name type="synonym">Dolichos pruriens</name>
    <dbReference type="NCBI Taxonomy" id="157652"/>
    <lineage>
        <taxon>Eukaryota</taxon>
        <taxon>Viridiplantae</taxon>
        <taxon>Streptophyta</taxon>
        <taxon>Embryophyta</taxon>
        <taxon>Tracheophyta</taxon>
        <taxon>Spermatophyta</taxon>
        <taxon>Magnoliopsida</taxon>
        <taxon>eudicotyledons</taxon>
        <taxon>Gunneridae</taxon>
        <taxon>Pentapetalae</taxon>
        <taxon>rosids</taxon>
        <taxon>fabids</taxon>
        <taxon>Fabales</taxon>
        <taxon>Fabaceae</taxon>
        <taxon>Papilionoideae</taxon>
        <taxon>50 kb inversion clade</taxon>
        <taxon>NPAAA clade</taxon>
        <taxon>indigoferoid/millettioid clade</taxon>
        <taxon>Phaseoleae</taxon>
        <taxon>Mucuna</taxon>
    </lineage>
</organism>
<accession>A0A371I544</accession>